<reference evidence="4 5" key="1">
    <citation type="journal article" date="2011" name="J. Bacteriol.">
        <title>Genome sequence of Chthoniobacter flavus Ellin428, an aerobic heterotrophic soil bacterium.</title>
        <authorList>
            <person name="Kant R."/>
            <person name="van Passel M.W."/>
            <person name="Palva A."/>
            <person name="Lucas S."/>
            <person name="Lapidus A."/>
            <person name="Glavina Del Rio T."/>
            <person name="Dalin E."/>
            <person name="Tice H."/>
            <person name="Bruce D."/>
            <person name="Goodwin L."/>
            <person name="Pitluck S."/>
            <person name="Larimer F.W."/>
            <person name="Land M.L."/>
            <person name="Hauser L."/>
            <person name="Sangwan P."/>
            <person name="de Vos W.M."/>
            <person name="Janssen P.H."/>
            <person name="Smidt H."/>
        </authorList>
    </citation>
    <scope>NUCLEOTIDE SEQUENCE [LARGE SCALE GENOMIC DNA]</scope>
    <source>
        <strain evidence="4 5">Ellin428</strain>
    </source>
</reference>
<keyword evidence="5" id="KW-1185">Reference proteome</keyword>
<keyword evidence="1" id="KW-0677">Repeat</keyword>
<dbReference type="SMART" id="SM00028">
    <property type="entry name" value="TPR"/>
    <property type="match status" value="9"/>
</dbReference>
<dbReference type="Proteomes" id="UP000005824">
    <property type="component" value="Unassembled WGS sequence"/>
</dbReference>
<gene>
    <name evidence="4" type="ORF">CfE428DRAFT_0166</name>
</gene>
<dbReference type="PANTHER" id="PTHR44858">
    <property type="entry name" value="TETRATRICOPEPTIDE REPEAT PROTEIN 6"/>
    <property type="match status" value="1"/>
</dbReference>
<dbReference type="InterPro" id="IPR050498">
    <property type="entry name" value="Ycf3"/>
</dbReference>
<evidence type="ECO:0000256" key="1">
    <source>
        <dbReference type="ARBA" id="ARBA00022737"/>
    </source>
</evidence>
<accession>B4CU03</accession>
<dbReference type="PANTHER" id="PTHR44858:SF1">
    <property type="entry name" value="UDP-N-ACETYLGLUCOSAMINE--PEPTIDE N-ACETYLGLUCOSAMINYLTRANSFERASE SPINDLY-RELATED"/>
    <property type="match status" value="1"/>
</dbReference>
<dbReference type="Pfam" id="PF13174">
    <property type="entry name" value="TPR_6"/>
    <property type="match status" value="3"/>
</dbReference>
<dbReference type="Pfam" id="PF13432">
    <property type="entry name" value="TPR_16"/>
    <property type="match status" value="3"/>
</dbReference>
<evidence type="ECO:0000256" key="3">
    <source>
        <dbReference type="PROSITE-ProRule" id="PRU00339"/>
    </source>
</evidence>
<evidence type="ECO:0000313" key="5">
    <source>
        <dbReference type="Proteomes" id="UP000005824"/>
    </source>
</evidence>
<dbReference type="SUPFAM" id="SSF48452">
    <property type="entry name" value="TPR-like"/>
    <property type="match status" value="3"/>
</dbReference>
<dbReference type="eggNOG" id="COG1729">
    <property type="taxonomic scope" value="Bacteria"/>
</dbReference>
<comment type="caution">
    <text evidence="4">The sequence shown here is derived from an EMBL/GenBank/DDBJ whole genome shotgun (WGS) entry which is preliminary data.</text>
</comment>
<protein>
    <submittedName>
        <fullName evidence="4">Tetratricopeptide TPR_2 repeat protein</fullName>
    </submittedName>
</protein>
<sequence>MLVALGLAQLPLAAQQDTPDVRKPFRLNEDDKPIPRAIPVKPIPRAIPVQRPTATPAPESVPAPKPMAAPEPGDITIAPQAKGTPDALQLSLADNYYEKKQYEMAAPEYEKYLGLYKNAPDTATALFRLGECYRHIGNVNSAKNAYETLLAQFASGEFIGPASYRLADLYYADKQYRDALTLYRKASVRLREPAVANAAKFFTGRCLEALGQKMEARGTYEDLVSSEKDNPFYDASRLSLGLLLKESGRNPEAIKQMQALAKQTTNPELKLQATVQSGLWSLELEPPQTAQAEADFKAALALPGKSSWKELAQLGQVRILSDAGKAQQVLDAYNKMDKDVSPDVKPQLLLLAANASRQLNKMAEALNLFGEVSREFPGSVYDKEAQYERLRTLYAANDASLVGEIDKYLAANPDADKRDEALLMKAEILFKKEDWEGAMAIYSTLELSHQLTGNRKAEALFRLGWCQLQAKNTEAAIKTFTSFATAYPTHKLVPYALLQRGLAEQSLKNLTGALKDYEQIIKSFPKAPQRELALQQKALIEGQQGNNSAMALSFKQLLKEFPETAARAQANYWIGWAAFEVKNYKEAIPALEEARKLDKEQWGEKAGIRLLLCPYYLEDRVATAREVDRYAKEGKTKVPPEILRWLGTKFYEAGHATQDNADRLLDLKNAEKYLQMLTQREEVMPDDFLLLAQAELEIPQNQQAADSLHTYLKSTKLPVPRCKGLLLLAQAQMGLTALDEAQKTVDEALTLQPEGEWSGNARIVAGDIQMARKNFDEAAKVYESVAVILDDPEITPRALEKAVVAWRAAGKPAEADKTLNKLKSRYPEYKTGRFLQQQDVSGTK</sequence>
<feature type="repeat" description="TPR" evidence="3">
    <location>
        <begin position="568"/>
        <end position="601"/>
    </location>
</feature>
<proteinExistence type="predicted"/>
<dbReference type="STRING" id="497964.CfE428DRAFT_0166"/>
<keyword evidence="2 3" id="KW-0802">TPR repeat</keyword>
<dbReference type="InterPro" id="IPR011990">
    <property type="entry name" value="TPR-like_helical_dom_sf"/>
</dbReference>
<dbReference type="EMBL" id="ABVL01000001">
    <property type="protein sequence ID" value="EDY22041.1"/>
    <property type="molecule type" value="Genomic_DNA"/>
</dbReference>
<dbReference type="Gene3D" id="1.25.40.10">
    <property type="entry name" value="Tetratricopeptide repeat domain"/>
    <property type="match status" value="6"/>
</dbReference>
<organism evidence="4 5">
    <name type="scientific">Chthoniobacter flavus Ellin428</name>
    <dbReference type="NCBI Taxonomy" id="497964"/>
    <lineage>
        <taxon>Bacteria</taxon>
        <taxon>Pseudomonadati</taxon>
        <taxon>Verrucomicrobiota</taxon>
        <taxon>Spartobacteria</taxon>
        <taxon>Chthoniobacterales</taxon>
        <taxon>Chthoniobacteraceae</taxon>
        <taxon>Chthoniobacter</taxon>
    </lineage>
</organism>
<dbReference type="AlphaFoldDB" id="B4CU03"/>
<dbReference type="InterPro" id="IPR019734">
    <property type="entry name" value="TPR_rpt"/>
</dbReference>
<name>B4CU03_9BACT</name>
<dbReference type="InParanoid" id="B4CU03"/>
<evidence type="ECO:0000256" key="2">
    <source>
        <dbReference type="ARBA" id="ARBA00022803"/>
    </source>
</evidence>
<dbReference type="eggNOG" id="COG0457">
    <property type="taxonomic scope" value="Bacteria"/>
</dbReference>
<dbReference type="PROSITE" id="PS50005">
    <property type="entry name" value="TPR"/>
    <property type="match status" value="1"/>
</dbReference>
<evidence type="ECO:0000313" key="4">
    <source>
        <dbReference type="EMBL" id="EDY22041.1"/>
    </source>
</evidence>